<feature type="transmembrane region" description="Helical" evidence="2">
    <location>
        <begin position="377"/>
        <end position="397"/>
    </location>
</feature>
<feature type="transmembrane region" description="Helical" evidence="2">
    <location>
        <begin position="145"/>
        <end position="168"/>
    </location>
</feature>
<feature type="transmembrane region" description="Helical" evidence="2">
    <location>
        <begin position="336"/>
        <end position="357"/>
    </location>
</feature>
<keyword evidence="2" id="KW-1133">Transmembrane helix</keyword>
<feature type="compositionally biased region" description="Basic residues" evidence="1">
    <location>
        <begin position="8"/>
        <end position="19"/>
    </location>
</feature>
<dbReference type="GO" id="GO:0005548">
    <property type="term" value="F:phospholipid transporter activity"/>
    <property type="evidence" value="ECO:0007669"/>
    <property type="project" value="TreeGrafter"/>
</dbReference>
<keyword evidence="2" id="KW-0472">Membrane</keyword>
<feature type="transmembrane region" description="Helical" evidence="2">
    <location>
        <begin position="196"/>
        <end position="214"/>
    </location>
</feature>
<dbReference type="Proteomes" id="UP001158598">
    <property type="component" value="Chromosome"/>
</dbReference>
<proteinExistence type="predicted"/>
<evidence type="ECO:0000313" key="4">
    <source>
        <dbReference type="Proteomes" id="UP001158598"/>
    </source>
</evidence>
<reference evidence="3" key="1">
    <citation type="submission" date="2023-03" db="EMBL/GenBank/DDBJ databases">
        <authorList>
            <person name="Pearce D."/>
        </authorList>
    </citation>
    <scope>NUCLEOTIDE SEQUENCE</scope>
    <source>
        <strain evidence="3">Mc</strain>
    </source>
</reference>
<dbReference type="PANTHER" id="PTHR30188">
    <property type="entry name" value="ABC TRANSPORTER PERMEASE PROTEIN-RELATED"/>
    <property type="match status" value="1"/>
</dbReference>
<dbReference type="EMBL" id="OX458332">
    <property type="protein sequence ID" value="CAI8780988.1"/>
    <property type="molecule type" value="Genomic_DNA"/>
</dbReference>
<dbReference type="AlphaFoldDB" id="A0AA35XY01"/>
<evidence type="ECO:0000256" key="1">
    <source>
        <dbReference type="SAM" id="MobiDB-lite"/>
    </source>
</evidence>
<keyword evidence="2" id="KW-0812">Transmembrane</keyword>
<dbReference type="PANTHER" id="PTHR30188:SF3">
    <property type="entry name" value="ABC TRANSPORTER PERMEASE"/>
    <property type="match status" value="1"/>
</dbReference>
<dbReference type="GO" id="GO:0043190">
    <property type="term" value="C:ATP-binding cassette (ABC) transporter complex"/>
    <property type="evidence" value="ECO:0007669"/>
    <property type="project" value="InterPro"/>
</dbReference>
<evidence type="ECO:0000313" key="3">
    <source>
        <dbReference type="EMBL" id="CAI8780988.1"/>
    </source>
</evidence>
<evidence type="ECO:0000256" key="2">
    <source>
        <dbReference type="SAM" id="Phobius"/>
    </source>
</evidence>
<accession>A0AA35XY01</accession>
<dbReference type="InterPro" id="IPR030802">
    <property type="entry name" value="Permease_MalE"/>
</dbReference>
<protein>
    <submittedName>
        <fullName evidence="3">Phospholipid/cholesterol/gamma-HCH transport system permease protein</fullName>
    </submittedName>
</protein>
<feature type="transmembrane region" description="Helical" evidence="2">
    <location>
        <begin position="226"/>
        <end position="250"/>
    </location>
</feature>
<gene>
    <name evidence="3" type="ORF">MCNOR_1205</name>
</gene>
<sequence length="403" mass="43527">MIVQVRHPEKRPRPFRQARRNMLASQSSAETSALPPLSPPEFAVEDGTAVVHGHWNLRGLIAASPDLRERLCRAARRPDLEWDLRGVNVLDSAGAFVLWQAWGERLPERISLRHEQQSAFRRWQTGGIPAVRDGRRPPVPIRRRIIAAIAGLGSHLLAVLALLGQLILDLAHLARHPADIPWREISATIHETGGRALGITALVGFLIGVVVSYLSSLQLKTFGAQVYIVNILGMSIIRELGPLLAAILVAGRSGSSMTARIGVMRVTQELDALAAMGISQSLRLILPKVVALVVALPLLVVWTDVVALAGGAVSAHLELEIGYHQFFQKLPAAVPVANFAIGLGKAAVFGLFVALIACHYGLRIEPNTESLGNETTNSVVVSITLVILIDAVFAILFRGVGIR</sequence>
<organism evidence="3 4">
    <name type="scientific">Methylococcus capsulatus</name>
    <dbReference type="NCBI Taxonomy" id="414"/>
    <lineage>
        <taxon>Bacteria</taxon>
        <taxon>Pseudomonadati</taxon>
        <taxon>Pseudomonadota</taxon>
        <taxon>Gammaproteobacteria</taxon>
        <taxon>Methylococcales</taxon>
        <taxon>Methylococcaceae</taxon>
        <taxon>Methylococcus</taxon>
    </lineage>
</organism>
<feature type="transmembrane region" description="Helical" evidence="2">
    <location>
        <begin position="289"/>
        <end position="315"/>
    </location>
</feature>
<name>A0AA35XY01_METCP</name>
<dbReference type="Pfam" id="PF02405">
    <property type="entry name" value="MlaE"/>
    <property type="match status" value="1"/>
</dbReference>
<feature type="region of interest" description="Disordered" evidence="1">
    <location>
        <begin position="1"/>
        <end position="37"/>
    </location>
</feature>